<organism evidence="5 6">
    <name type="scientific">Streptomyces coffeae</name>
    <dbReference type="NCBI Taxonomy" id="621382"/>
    <lineage>
        <taxon>Bacteria</taxon>
        <taxon>Bacillati</taxon>
        <taxon>Actinomycetota</taxon>
        <taxon>Actinomycetes</taxon>
        <taxon>Kitasatosporales</taxon>
        <taxon>Streptomycetaceae</taxon>
        <taxon>Streptomyces</taxon>
    </lineage>
</organism>
<evidence type="ECO:0000256" key="1">
    <source>
        <dbReference type="ARBA" id="ARBA00022679"/>
    </source>
</evidence>
<gene>
    <name evidence="5" type="ORF">JK363_41555</name>
</gene>
<dbReference type="Proteomes" id="UP000634229">
    <property type="component" value="Unassembled WGS sequence"/>
</dbReference>
<dbReference type="InterPro" id="IPR016035">
    <property type="entry name" value="Acyl_Trfase/lysoPLipase"/>
</dbReference>
<evidence type="ECO:0000313" key="6">
    <source>
        <dbReference type="Proteomes" id="UP000634229"/>
    </source>
</evidence>
<keyword evidence="6" id="KW-1185">Reference proteome</keyword>
<dbReference type="InterPro" id="IPR050091">
    <property type="entry name" value="PKS_NRPS_Biosynth_Enz"/>
</dbReference>
<proteinExistence type="predicted"/>
<dbReference type="EMBL" id="JAERRF010000178">
    <property type="protein sequence ID" value="MBL1102944.1"/>
    <property type="molecule type" value="Genomic_DNA"/>
</dbReference>
<sequence>LTEVCEELDPRLGRSVRELLAADGDVLNATEFTQVVLFAVEVALFRLAESLGMRPDYLIGHSVGEIAAAHVAGVLSLADAAELVVARGRLMGALPTGGAMVAVQAAEDEVAESLAGFEGRLEIAAVNGPLALVVSGDEDAVEEWLPRWEGRKTTRLRVSHAFHSPRMEPMLDEFRAVADKLHYAEPRIPVVSNVSGELVSAFDA</sequence>
<evidence type="ECO:0000256" key="3">
    <source>
        <dbReference type="ARBA" id="ARBA00023315"/>
    </source>
</evidence>
<evidence type="ECO:0000313" key="5">
    <source>
        <dbReference type="EMBL" id="MBL1102944.1"/>
    </source>
</evidence>
<dbReference type="SUPFAM" id="SSF52151">
    <property type="entry name" value="FabD/lysophospholipase-like"/>
    <property type="match status" value="1"/>
</dbReference>
<dbReference type="PANTHER" id="PTHR43775">
    <property type="entry name" value="FATTY ACID SYNTHASE"/>
    <property type="match status" value="1"/>
</dbReference>
<dbReference type="GO" id="GO:0016746">
    <property type="term" value="F:acyltransferase activity"/>
    <property type="evidence" value="ECO:0007669"/>
    <property type="project" value="UniProtKB-KW"/>
</dbReference>
<dbReference type="InterPro" id="IPR001227">
    <property type="entry name" value="Ac_transferase_dom_sf"/>
</dbReference>
<feature type="non-terminal residue" evidence="5">
    <location>
        <position position="1"/>
    </location>
</feature>
<accession>A0ABS1NSL3</accession>
<feature type="domain" description="Malonyl-CoA:ACP transacylase (MAT)" evidence="4">
    <location>
        <begin position="1"/>
        <end position="204"/>
    </location>
</feature>
<evidence type="ECO:0000256" key="2">
    <source>
        <dbReference type="ARBA" id="ARBA00023268"/>
    </source>
</evidence>
<keyword evidence="2" id="KW-0511">Multifunctional enzyme</keyword>
<name>A0ABS1NSL3_9ACTN</name>
<evidence type="ECO:0000259" key="4">
    <source>
        <dbReference type="SMART" id="SM00827"/>
    </source>
</evidence>
<keyword evidence="1" id="KW-0808">Transferase</keyword>
<dbReference type="SMART" id="SM00827">
    <property type="entry name" value="PKS_AT"/>
    <property type="match status" value="1"/>
</dbReference>
<dbReference type="SUPFAM" id="SSF55048">
    <property type="entry name" value="Probable ACP-binding domain of malonyl-CoA ACP transacylase"/>
    <property type="match status" value="1"/>
</dbReference>
<keyword evidence="3 5" id="KW-0012">Acyltransferase</keyword>
<reference evidence="5 6" key="1">
    <citation type="submission" date="2021-01" db="EMBL/GenBank/DDBJ databases">
        <title>WGS of actinomycetes isolated from Thailand.</title>
        <authorList>
            <person name="Thawai C."/>
        </authorList>
    </citation>
    <scope>NUCLEOTIDE SEQUENCE [LARGE SCALE GENOMIC DNA]</scope>
    <source>
        <strain evidence="5 6">CA1R205</strain>
    </source>
</reference>
<dbReference type="RefSeq" id="WP_201883508.1">
    <property type="nucleotide sequence ID" value="NZ_JAERRF010000178.1"/>
</dbReference>
<feature type="non-terminal residue" evidence="5">
    <location>
        <position position="204"/>
    </location>
</feature>
<dbReference type="InterPro" id="IPR016036">
    <property type="entry name" value="Malonyl_transacylase_ACP-bd"/>
</dbReference>
<dbReference type="PANTHER" id="PTHR43775:SF51">
    <property type="entry name" value="INACTIVE PHENOLPHTHIOCEROL SYNTHESIS POLYKETIDE SYNTHASE TYPE I PKS1-RELATED"/>
    <property type="match status" value="1"/>
</dbReference>
<dbReference type="Gene3D" id="3.40.366.10">
    <property type="entry name" value="Malonyl-Coenzyme A Acyl Carrier Protein, domain 2"/>
    <property type="match status" value="1"/>
</dbReference>
<protein>
    <submittedName>
        <fullName evidence="5">Acyltransferase domain-containing protein</fullName>
    </submittedName>
</protein>
<dbReference type="InterPro" id="IPR014043">
    <property type="entry name" value="Acyl_transferase_dom"/>
</dbReference>
<comment type="caution">
    <text evidence="5">The sequence shown here is derived from an EMBL/GenBank/DDBJ whole genome shotgun (WGS) entry which is preliminary data.</text>
</comment>
<dbReference type="Pfam" id="PF00698">
    <property type="entry name" value="Acyl_transf_1"/>
    <property type="match status" value="1"/>
</dbReference>